<evidence type="ECO:0000313" key="2">
    <source>
        <dbReference type="Proteomes" id="UP000799428"/>
    </source>
</evidence>
<name>A0A6G1K2A8_9PLEO</name>
<gene>
    <name evidence="1" type="ORF">K504DRAFT_459153</name>
</gene>
<dbReference type="OrthoDB" id="2307332at2759"/>
<organism evidence="1 2">
    <name type="scientific">Pleomassaria siparia CBS 279.74</name>
    <dbReference type="NCBI Taxonomy" id="1314801"/>
    <lineage>
        <taxon>Eukaryota</taxon>
        <taxon>Fungi</taxon>
        <taxon>Dikarya</taxon>
        <taxon>Ascomycota</taxon>
        <taxon>Pezizomycotina</taxon>
        <taxon>Dothideomycetes</taxon>
        <taxon>Pleosporomycetidae</taxon>
        <taxon>Pleosporales</taxon>
        <taxon>Pleomassariaceae</taxon>
        <taxon>Pleomassaria</taxon>
    </lineage>
</organism>
<proteinExistence type="predicted"/>
<accession>A0A6G1K2A8</accession>
<keyword evidence="2" id="KW-1185">Reference proteome</keyword>
<evidence type="ECO:0000313" key="1">
    <source>
        <dbReference type="EMBL" id="KAF2706743.1"/>
    </source>
</evidence>
<sequence length="196" mass="22069">MHPDFYDHRFGPNGNGMSRLTWEMTNEGRPMPMSMGQSDLYNQYFPTTMHSNMGMGPGVTEDMKMQRVDTPGSSMQFSPGHSLLGLPGGNTADLMQLHPHNGMPLGEEPHVDPILLDFDGGHDHDLDHSGISQYSEFRNGHMSIMDRELDQDSVHSLLGSAPCYDEFHSDAWQTDPTMVPMEQGSEFEKWMDDRHA</sequence>
<dbReference type="AlphaFoldDB" id="A0A6G1K2A8"/>
<reference evidence="1" key="1">
    <citation type="journal article" date="2020" name="Stud. Mycol.">
        <title>101 Dothideomycetes genomes: a test case for predicting lifestyles and emergence of pathogens.</title>
        <authorList>
            <person name="Haridas S."/>
            <person name="Albert R."/>
            <person name="Binder M."/>
            <person name="Bloem J."/>
            <person name="Labutti K."/>
            <person name="Salamov A."/>
            <person name="Andreopoulos B."/>
            <person name="Baker S."/>
            <person name="Barry K."/>
            <person name="Bills G."/>
            <person name="Bluhm B."/>
            <person name="Cannon C."/>
            <person name="Castanera R."/>
            <person name="Culley D."/>
            <person name="Daum C."/>
            <person name="Ezra D."/>
            <person name="Gonzalez J."/>
            <person name="Henrissat B."/>
            <person name="Kuo A."/>
            <person name="Liang C."/>
            <person name="Lipzen A."/>
            <person name="Lutzoni F."/>
            <person name="Magnuson J."/>
            <person name="Mondo S."/>
            <person name="Nolan M."/>
            <person name="Ohm R."/>
            <person name="Pangilinan J."/>
            <person name="Park H.-J."/>
            <person name="Ramirez L."/>
            <person name="Alfaro M."/>
            <person name="Sun H."/>
            <person name="Tritt A."/>
            <person name="Yoshinaga Y."/>
            <person name="Zwiers L.-H."/>
            <person name="Turgeon B."/>
            <person name="Goodwin S."/>
            <person name="Spatafora J."/>
            <person name="Crous P."/>
            <person name="Grigoriev I."/>
        </authorList>
    </citation>
    <scope>NUCLEOTIDE SEQUENCE</scope>
    <source>
        <strain evidence="1">CBS 279.74</strain>
    </source>
</reference>
<dbReference type="Proteomes" id="UP000799428">
    <property type="component" value="Unassembled WGS sequence"/>
</dbReference>
<protein>
    <submittedName>
        <fullName evidence="1">Uncharacterized protein</fullName>
    </submittedName>
</protein>
<dbReference type="EMBL" id="MU005775">
    <property type="protein sequence ID" value="KAF2706743.1"/>
    <property type="molecule type" value="Genomic_DNA"/>
</dbReference>